<dbReference type="GO" id="GO:0005886">
    <property type="term" value="C:plasma membrane"/>
    <property type="evidence" value="ECO:0007669"/>
    <property type="project" value="UniProtKB-SubCell"/>
</dbReference>
<feature type="region of interest" description="Disordered" evidence="7">
    <location>
        <begin position="513"/>
        <end position="567"/>
    </location>
</feature>
<dbReference type="PATRIC" id="fig|991778.3.peg.510"/>
<dbReference type="PANTHER" id="PTHR32309">
    <property type="entry name" value="TYROSINE-PROTEIN KINASE"/>
    <property type="match status" value="1"/>
</dbReference>
<dbReference type="PANTHER" id="PTHR32309:SF13">
    <property type="entry name" value="FERRIC ENTEROBACTIN TRANSPORT PROTEIN FEPE"/>
    <property type="match status" value="1"/>
</dbReference>
<evidence type="ECO:0000313" key="10">
    <source>
        <dbReference type="EMBL" id="EGF29503.1"/>
    </source>
</evidence>
<sequence>MSFSSLQPFPYLAASRDMNERSFAEADHFRPLRLSDLWRAINRHRWSVVICTLLLLPVLAFCVFLIPAQFDSYSQLLIRLGRGAVSMDQTATLSPTVSLQDSRASQVNSVREMLQSRAIAKKVVDEVGVDRILEPHSLLSKSMQRLGSLLPSGDTKPMGNLSAEQVENQIAEEMAINKFQESMNLFMAKDAYTIDLEVRTEDPFLSRDLLNALVHVYREHHAMAHSSSGSSEFFEEQSKIAYKRAMDAKEKLRIAKTERGIIDIGSAQSALRSLLSQVESNLVDVEHELASMSSQRDRLVEQIEQQPETLQTQTIRGIPKATGDSMRQALYDLEVRYKEQSVKLSEDHPKLKVLREQLAAATEIAQSEQGERPQTTESTNPLRQALMMSWQQTSTALAGLESKRKNLVSQAESLHEELKQLNRDEVHLAELSWETDLAEAEYMRTAENRDNARLIDQLSSGAVSEIAVVQEPSLGLKKVKPKRSILLVLAAMLAFGFGIVQALLRGLLLSPHSADLDASRNPPTRRRSDAGHGRYRGSDSVRGFNKPPESEPAMESEENGGLTAVPR</sequence>
<dbReference type="InterPro" id="IPR050445">
    <property type="entry name" value="Bact_polysacc_biosynth/exp"/>
</dbReference>
<evidence type="ECO:0000256" key="3">
    <source>
        <dbReference type="ARBA" id="ARBA00022692"/>
    </source>
</evidence>
<keyword evidence="4 8" id="KW-1133">Transmembrane helix</keyword>
<dbReference type="GO" id="GO:0004713">
    <property type="term" value="F:protein tyrosine kinase activity"/>
    <property type="evidence" value="ECO:0007669"/>
    <property type="project" value="TreeGrafter"/>
</dbReference>
<evidence type="ECO:0000256" key="1">
    <source>
        <dbReference type="ARBA" id="ARBA00004651"/>
    </source>
</evidence>
<evidence type="ECO:0000256" key="2">
    <source>
        <dbReference type="ARBA" id="ARBA00022475"/>
    </source>
</evidence>
<reference evidence="10 11" key="1">
    <citation type="journal article" date="2013" name="Mar. Genomics">
        <title>Expression of sulfatases in Rhodopirellula baltica and the diversity of sulfatases in the genus Rhodopirellula.</title>
        <authorList>
            <person name="Wegner C.E."/>
            <person name="Richter-Heitmann T."/>
            <person name="Klindworth A."/>
            <person name="Klockow C."/>
            <person name="Richter M."/>
            <person name="Achstetter T."/>
            <person name="Glockner F.O."/>
            <person name="Harder J."/>
        </authorList>
    </citation>
    <scope>NUCLEOTIDE SEQUENCE [LARGE SCALE GENOMIC DNA]</scope>
    <source>
        <strain evidence="10 11">WH47</strain>
    </source>
</reference>
<evidence type="ECO:0000259" key="9">
    <source>
        <dbReference type="Pfam" id="PF02706"/>
    </source>
</evidence>
<dbReference type="Pfam" id="PF02706">
    <property type="entry name" value="Wzz"/>
    <property type="match status" value="1"/>
</dbReference>
<dbReference type="InterPro" id="IPR003856">
    <property type="entry name" value="LPS_length_determ_N"/>
</dbReference>
<proteinExistence type="predicted"/>
<dbReference type="EMBL" id="AFAR01000025">
    <property type="protein sequence ID" value="EGF29503.1"/>
    <property type="molecule type" value="Genomic_DNA"/>
</dbReference>
<dbReference type="Proteomes" id="UP000006222">
    <property type="component" value="Unassembled WGS sequence"/>
</dbReference>
<evidence type="ECO:0000313" key="11">
    <source>
        <dbReference type="Proteomes" id="UP000006222"/>
    </source>
</evidence>
<organism evidence="10 11">
    <name type="scientific">Rhodopirellula baltica WH47</name>
    <dbReference type="NCBI Taxonomy" id="991778"/>
    <lineage>
        <taxon>Bacteria</taxon>
        <taxon>Pseudomonadati</taxon>
        <taxon>Planctomycetota</taxon>
        <taxon>Planctomycetia</taxon>
        <taxon>Pirellulales</taxon>
        <taxon>Pirellulaceae</taxon>
        <taxon>Rhodopirellula</taxon>
    </lineage>
</organism>
<evidence type="ECO:0000256" key="4">
    <source>
        <dbReference type="ARBA" id="ARBA00022989"/>
    </source>
</evidence>
<dbReference type="AlphaFoldDB" id="F2ALF0"/>
<feature type="coiled-coil region" evidence="6">
    <location>
        <begin position="275"/>
        <end position="302"/>
    </location>
</feature>
<protein>
    <submittedName>
        <fullName evidence="10">Lipopolysaccharide biosynthesis protein</fullName>
    </submittedName>
</protein>
<feature type="domain" description="Polysaccharide chain length determinant N-terminal" evidence="9">
    <location>
        <begin position="34"/>
        <end position="126"/>
    </location>
</feature>
<evidence type="ECO:0000256" key="8">
    <source>
        <dbReference type="SAM" id="Phobius"/>
    </source>
</evidence>
<gene>
    <name evidence="10" type="ORF">RBWH47_00689</name>
</gene>
<feature type="coiled-coil region" evidence="6">
    <location>
        <begin position="397"/>
        <end position="431"/>
    </location>
</feature>
<evidence type="ECO:0000256" key="5">
    <source>
        <dbReference type="ARBA" id="ARBA00023136"/>
    </source>
</evidence>
<evidence type="ECO:0000256" key="7">
    <source>
        <dbReference type="SAM" id="MobiDB-lite"/>
    </source>
</evidence>
<keyword evidence="5 8" id="KW-0472">Membrane</keyword>
<comment type="subcellular location">
    <subcellularLocation>
        <location evidence="1">Cell membrane</location>
        <topology evidence="1">Multi-pass membrane protein</topology>
    </subcellularLocation>
</comment>
<feature type="transmembrane region" description="Helical" evidence="8">
    <location>
        <begin position="46"/>
        <end position="66"/>
    </location>
</feature>
<accession>F2ALF0</accession>
<name>F2ALF0_RHOBT</name>
<feature type="transmembrane region" description="Helical" evidence="8">
    <location>
        <begin position="485"/>
        <end position="504"/>
    </location>
</feature>
<keyword evidence="3 8" id="KW-0812">Transmembrane</keyword>
<evidence type="ECO:0000256" key="6">
    <source>
        <dbReference type="SAM" id="Coils"/>
    </source>
</evidence>
<feature type="compositionally biased region" description="Basic and acidic residues" evidence="7">
    <location>
        <begin position="526"/>
        <end position="539"/>
    </location>
</feature>
<keyword evidence="6" id="KW-0175">Coiled coil</keyword>
<keyword evidence="2" id="KW-1003">Cell membrane</keyword>
<comment type="caution">
    <text evidence="10">The sequence shown here is derived from an EMBL/GenBank/DDBJ whole genome shotgun (WGS) entry which is preliminary data.</text>
</comment>